<protein>
    <recommendedName>
        <fullName evidence="4">Oligosaccharide repeat unit polymerase</fullName>
    </recommendedName>
</protein>
<comment type="caution">
    <text evidence="2">The sequence shown here is derived from an EMBL/GenBank/DDBJ whole genome shotgun (WGS) entry which is preliminary data.</text>
</comment>
<evidence type="ECO:0000313" key="3">
    <source>
        <dbReference type="Proteomes" id="UP000014463"/>
    </source>
</evidence>
<evidence type="ECO:0000313" key="2">
    <source>
        <dbReference type="EMBL" id="EPC04151.1"/>
    </source>
</evidence>
<name>S2LHL9_LITA3</name>
<keyword evidence="3" id="KW-1185">Reference proteome</keyword>
<feature type="transmembrane region" description="Helical" evidence="1">
    <location>
        <begin position="35"/>
        <end position="52"/>
    </location>
</feature>
<feature type="transmembrane region" description="Helical" evidence="1">
    <location>
        <begin position="416"/>
        <end position="434"/>
    </location>
</feature>
<feature type="transmembrane region" description="Helical" evidence="1">
    <location>
        <begin position="362"/>
        <end position="382"/>
    </location>
</feature>
<feature type="transmembrane region" description="Helical" evidence="1">
    <location>
        <begin position="6"/>
        <end position="23"/>
    </location>
</feature>
<gene>
    <name evidence="2" type="ORF">L861_02230</name>
</gene>
<dbReference type="Proteomes" id="UP000014463">
    <property type="component" value="Unassembled WGS sequence"/>
</dbReference>
<feature type="transmembrane region" description="Helical" evidence="1">
    <location>
        <begin position="194"/>
        <end position="210"/>
    </location>
</feature>
<dbReference type="eggNOG" id="ENOG5032Y0J">
    <property type="taxonomic scope" value="Bacteria"/>
</dbReference>
<dbReference type="AlphaFoldDB" id="S2LHL9"/>
<proteinExistence type="predicted"/>
<keyword evidence="1" id="KW-1133">Transmembrane helix</keyword>
<dbReference type="PATRIC" id="fig|1121939.11.peg.415"/>
<dbReference type="STRING" id="1121939.L861_02230"/>
<reference evidence="2 3" key="1">
    <citation type="journal article" date="2013" name="Genome Announc.">
        <title>Draft genome sequence of the moderately halophilic gammaproteobacterium Halomonas anticariensis FP35.</title>
        <authorList>
            <person name="Tahrioui A."/>
            <person name="Quesada E."/>
            <person name="Llamas I."/>
        </authorList>
    </citation>
    <scope>NUCLEOTIDE SEQUENCE [LARGE SCALE GENOMIC DNA]</scope>
    <source>
        <strain evidence="3">DSM 16096 / CECT 5854 / LMG 22089 / FP35</strain>
    </source>
</reference>
<dbReference type="NCBIfam" id="TIGR04370">
    <property type="entry name" value="glyco_rpt_poly"/>
    <property type="match status" value="1"/>
</dbReference>
<accession>S2LHL9</accession>
<feature type="transmembrane region" description="Helical" evidence="1">
    <location>
        <begin position="243"/>
        <end position="261"/>
    </location>
</feature>
<feature type="transmembrane region" description="Helical" evidence="1">
    <location>
        <begin position="115"/>
        <end position="132"/>
    </location>
</feature>
<feature type="transmembrane region" description="Helical" evidence="1">
    <location>
        <begin position="391"/>
        <end position="410"/>
    </location>
</feature>
<evidence type="ECO:0000256" key="1">
    <source>
        <dbReference type="SAM" id="Phobius"/>
    </source>
</evidence>
<keyword evidence="1" id="KW-0812">Transmembrane</keyword>
<feature type="transmembrane region" description="Helical" evidence="1">
    <location>
        <begin position="72"/>
        <end position="94"/>
    </location>
</feature>
<keyword evidence="1" id="KW-0472">Membrane</keyword>
<feature type="transmembrane region" description="Helical" evidence="1">
    <location>
        <begin position="162"/>
        <end position="182"/>
    </location>
</feature>
<dbReference type="EMBL" id="ASTJ01000011">
    <property type="protein sequence ID" value="EPC04151.1"/>
    <property type="molecule type" value="Genomic_DNA"/>
</dbReference>
<sequence length="444" mass="50233">MRPEIYFLLCLLMIVISIPFYYGSSSGDIFSPHSFIWISVFLGTSLKLYYVYANYNLDEVISFADGVSEAQLATALVFLTACGFFYVSGFLMAGNKYINLPEYEFSKIGSIPQKVYVFAFAILGIVASAYLYKVFNISLSDFASLSRKRNADDLEGGGGLVGIFRTLSQFCFYIAIILMMAYYKKNDIINRQKWLVVIALVFISSIFPFMISSRSLIVYNLITLMMLRHYFYKPLKFEEILKVVVPIVVVIGVMGGLRGFAHGQSEDLEFSIVDQFLSSIFLKHNMVDIYKISLMLEIFPREHPFLYGKTVFAWFFYLLPDWMVDNVVLRPGPFYGQVLFGLGENVRTGSPPSLFGEMYSNFGLALSLLSSFIYGVAIKIFYNTFVNNNNAVFSLIYMMCIIWVSFFLVGGDVSGTMLKIAVLSVTAIVLSVSYKRLGGIRFNL</sequence>
<evidence type="ECO:0008006" key="4">
    <source>
        <dbReference type="Google" id="ProtNLM"/>
    </source>
</evidence>
<organism evidence="2 3">
    <name type="scientific">Litchfieldella anticariensis (strain DSM 16096 / CECT 5854 / CIP 108499 / LMG 22089 / FP35)</name>
    <name type="common">Halomonas anticariensis</name>
    <dbReference type="NCBI Taxonomy" id="1121939"/>
    <lineage>
        <taxon>Bacteria</taxon>
        <taxon>Pseudomonadati</taxon>
        <taxon>Pseudomonadota</taxon>
        <taxon>Gammaproteobacteria</taxon>
        <taxon>Oceanospirillales</taxon>
        <taxon>Halomonadaceae</taxon>
        <taxon>Litchfieldella</taxon>
    </lineage>
</organism>